<sequence>MNIKDFINFNDLAKINFKSFTNCDQNTDPRIINCTMSANHKIFHSYDKISLPDQFETLSLIKKARKSFKKYTKINENIIKDKYINDSTNLQIFLSKDEQFYCVNFNCIIVDQFIYFISIIEKNTGKYFAIIYYHDMYHGAYLRLSSNQYDIIDHELQFYDYKHIFENNPSNIVRKLKKRYIHFYKIIQNKINNNIDGKIESFY</sequence>
<organism evidence="1">
    <name type="scientific">Borely moumouvirus</name>
    <dbReference type="NCBI Taxonomy" id="2712067"/>
    <lineage>
        <taxon>Viruses</taxon>
        <taxon>Varidnaviria</taxon>
        <taxon>Bamfordvirae</taxon>
        <taxon>Nucleocytoviricota</taxon>
        <taxon>Megaviricetes</taxon>
        <taxon>Imitervirales</taxon>
        <taxon>Mimiviridae</taxon>
        <taxon>Megamimivirinae</taxon>
        <taxon>Moumouvirus</taxon>
    </lineage>
</organism>
<proteinExistence type="predicted"/>
<name>A0A6G6ACP9_9VIRU</name>
<accession>A0A6G6ACP9</accession>
<reference evidence="1" key="1">
    <citation type="submission" date="2019-07" db="EMBL/GenBank/DDBJ databases">
        <title>The discovery of a new lineage B mimivirus raises questions about particles surface fibrils.</title>
        <authorList>
            <person name="Silva L.K.S."/>
            <person name="Rodrigues R.A.L."/>
            <person name="Andrade A.C.S.P."/>
            <person name="Hikida H."/>
            <person name="Andreani J."/>
            <person name="Levasseur A."/>
            <person name="La Scola B."/>
            <person name="Abrahao J.S."/>
        </authorList>
    </citation>
    <scope>NUCLEOTIDE SEQUENCE</scope>
    <source>
        <strain evidence="1">B60</strain>
    </source>
</reference>
<evidence type="ECO:0000313" key="1">
    <source>
        <dbReference type="EMBL" id="QID06604.1"/>
    </source>
</evidence>
<dbReference type="EMBL" id="MN175499">
    <property type="protein sequence ID" value="QID06604.1"/>
    <property type="molecule type" value="Genomic_DNA"/>
</dbReference>
<protein>
    <submittedName>
        <fullName evidence="1">Uncharacterized protein</fullName>
    </submittedName>
</protein>